<evidence type="ECO:0000313" key="1">
    <source>
        <dbReference type="EMBL" id="XBH18325.1"/>
    </source>
</evidence>
<reference evidence="1" key="1">
    <citation type="submission" date="2023-03" db="EMBL/GenBank/DDBJ databases">
        <title>Edaphobacter sp.</title>
        <authorList>
            <person name="Huber K.J."/>
            <person name="Papendorf J."/>
            <person name="Pilke C."/>
            <person name="Bunk B."/>
            <person name="Sproeer C."/>
            <person name="Pester M."/>
        </authorList>
    </citation>
    <scope>NUCLEOTIDE SEQUENCE</scope>
    <source>
        <strain evidence="1">DSM 110680</strain>
    </source>
</reference>
<name>A0AAU7DL21_9BACT</name>
<accession>A0AAU7DL21</accession>
<gene>
    <name evidence="1" type="ORF">P8935_03095</name>
</gene>
<protein>
    <recommendedName>
        <fullName evidence="2">TolB amino-terminal domain-containing protein</fullName>
    </recommendedName>
</protein>
<proteinExistence type="predicted"/>
<organism evidence="1">
    <name type="scientific">Telmatobacter sp. DSM 110680</name>
    <dbReference type="NCBI Taxonomy" id="3036704"/>
    <lineage>
        <taxon>Bacteria</taxon>
        <taxon>Pseudomonadati</taxon>
        <taxon>Acidobacteriota</taxon>
        <taxon>Terriglobia</taxon>
        <taxon>Terriglobales</taxon>
        <taxon>Acidobacteriaceae</taxon>
        <taxon>Telmatobacter</taxon>
    </lineage>
</organism>
<evidence type="ECO:0008006" key="2">
    <source>
        <dbReference type="Google" id="ProtNLM"/>
    </source>
</evidence>
<dbReference type="RefSeq" id="WP_348263549.1">
    <property type="nucleotide sequence ID" value="NZ_CP121196.1"/>
</dbReference>
<dbReference type="EMBL" id="CP121196">
    <property type="protein sequence ID" value="XBH18325.1"/>
    <property type="molecule type" value="Genomic_DNA"/>
</dbReference>
<dbReference type="AlphaFoldDB" id="A0AAU7DL21"/>
<sequence length="433" mass="47405">MPVAPKSIQDVDPQSFASDSAVREQLQKLLTHPLFANSKRYPALLAYVVEQTLLGNAGELKERSIGIEVFGRTPSYDANSDPVVRITAGEVRKRLSLYYFDSSHLGELVIELPLGSYVPTFRPPEPIAEPAPETLEMAVVTEGPDEIQPIAPSFQPDSPSKPSQFRWTIMVGLLILGCVVGTIVGLRIHPAPAPPEPVSNIEHFWEPFLSSANPTTFCLGEPAKNIDMDAINSFEAPVNSPVEPQKLYVRLHLSGNLALADVITLTRTAAALEARHKAFRVVPASEATFAQLREGPIVLIGAFDNIWTLRVTQKLRFGFESKDGVALIVDRKSQTQTTWATAWDLPYQKLSRDYAIVARIHDSTTGQPVIIAAGISEEGTEAAGEILYNPVYLESLLAKAPANWEKMNMEAVIETQVIEGHSGPPNVLAVETW</sequence>